<comment type="caution">
    <text evidence="8">The sequence shown here is derived from an EMBL/GenBank/DDBJ whole genome shotgun (WGS) entry which is preliminary data.</text>
</comment>
<evidence type="ECO:0000256" key="5">
    <source>
        <dbReference type="ARBA" id="ARBA00023136"/>
    </source>
</evidence>
<evidence type="ECO:0000256" key="1">
    <source>
        <dbReference type="ARBA" id="ARBA00004479"/>
    </source>
</evidence>
<keyword evidence="3" id="KW-0732">Signal</keyword>
<sequence>MGLKILTTGSRHGQTITVVNGIYCDNVTGAVVAIDLHNPDQLRSMQSKLSGEIRPSLMKLKSLRSLDLSFNAFKAIPIPK</sequence>
<keyword evidence="4" id="KW-1133">Transmembrane helix</keyword>
<dbReference type="InterPro" id="IPR046956">
    <property type="entry name" value="RLP23-like"/>
</dbReference>
<organism evidence="8 9">
    <name type="scientific">Trifolium medium</name>
    <dbReference type="NCBI Taxonomy" id="97028"/>
    <lineage>
        <taxon>Eukaryota</taxon>
        <taxon>Viridiplantae</taxon>
        <taxon>Streptophyta</taxon>
        <taxon>Embryophyta</taxon>
        <taxon>Tracheophyta</taxon>
        <taxon>Spermatophyta</taxon>
        <taxon>Magnoliopsida</taxon>
        <taxon>eudicotyledons</taxon>
        <taxon>Gunneridae</taxon>
        <taxon>Pentapetalae</taxon>
        <taxon>rosids</taxon>
        <taxon>fabids</taxon>
        <taxon>Fabales</taxon>
        <taxon>Fabaceae</taxon>
        <taxon>Papilionoideae</taxon>
        <taxon>50 kb inversion clade</taxon>
        <taxon>NPAAA clade</taxon>
        <taxon>Hologalegina</taxon>
        <taxon>IRL clade</taxon>
        <taxon>Trifolieae</taxon>
        <taxon>Trifolium</taxon>
    </lineage>
</organism>
<accession>A0A392RZC6</accession>
<protein>
    <submittedName>
        <fullName evidence="8">LRR receptor-like serine/threonine-protein kinase FLS2-like</fullName>
    </submittedName>
</protein>
<keyword evidence="9" id="KW-1185">Reference proteome</keyword>
<evidence type="ECO:0000256" key="7">
    <source>
        <dbReference type="ARBA" id="ARBA00023180"/>
    </source>
</evidence>
<keyword evidence="8" id="KW-0808">Transferase</keyword>
<reference evidence="8 9" key="1">
    <citation type="journal article" date="2018" name="Front. Plant Sci.">
        <title>Red Clover (Trifolium pratense) and Zigzag Clover (T. medium) - A Picture of Genomic Similarities and Differences.</title>
        <authorList>
            <person name="Dluhosova J."/>
            <person name="Istvanek J."/>
            <person name="Nedelnik J."/>
            <person name="Repkova J."/>
        </authorList>
    </citation>
    <scope>NUCLEOTIDE SEQUENCE [LARGE SCALE GENOMIC DNA]</scope>
    <source>
        <strain evidence="9">cv. 10/8</strain>
        <tissue evidence="8">Leaf</tissue>
    </source>
</reference>
<keyword evidence="5" id="KW-0472">Membrane</keyword>
<dbReference type="SUPFAM" id="SSF52058">
    <property type="entry name" value="L domain-like"/>
    <property type="match status" value="1"/>
</dbReference>
<dbReference type="EMBL" id="LXQA010292257">
    <property type="protein sequence ID" value="MCI41434.1"/>
    <property type="molecule type" value="Genomic_DNA"/>
</dbReference>
<evidence type="ECO:0000256" key="2">
    <source>
        <dbReference type="ARBA" id="ARBA00022692"/>
    </source>
</evidence>
<evidence type="ECO:0000256" key="4">
    <source>
        <dbReference type="ARBA" id="ARBA00022989"/>
    </source>
</evidence>
<keyword evidence="2" id="KW-0812">Transmembrane</keyword>
<comment type="subcellular location">
    <subcellularLocation>
        <location evidence="1">Membrane</location>
        <topology evidence="1">Single-pass type I membrane protein</topology>
    </subcellularLocation>
</comment>
<dbReference type="Gene3D" id="3.80.10.10">
    <property type="entry name" value="Ribonuclease Inhibitor"/>
    <property type="match status" value="1"/>
</dbReference>
<evidence type="ECO:0000313" key="8">
    <source>
        <dbReference type="EMBL" id="MCI41434.1"/>
    </source>
</evidence>
<dbReference type="Proteomes" id="UP000265520">
    <property type="component" value="Unassembled WGS sequence"/>
</dbReference>
<proteinExistence type="predicted"/>
<dbReference type="PANTHER" id="PTHR48063">
    <property type="entry name" value="LRR RECEPTOR-LIKE KINASE"/>
    <property type="match status" value="1"/>
</dbReference>
<dbReference type="GO" id="GO:0016020">
    <property type="term" value="C:membrane"/>
    <property type="evidence" value="ECO:0007669"/>
    <property type="project" value="UniProtKB-SubCell"/>
</dbReference>
<evidence type="ECO:0000313" key="9">
    <source>
        <dbReference type="Proteomes" id="UP000265520"/>
    </source>
</evidence>
<keyword evidence="7" id="KW-0325">Glycoprotein</keyword>
<keyword evidence="8" id="KW-0418">Kinase</keyword>
<feature type="non-terminal residue" evidence="8">
    <location>
        <position position="80"/>
    </location>
</feature>
<dbReference type="AlphaFoldDB" id="A0A392RZC6"/>
<dbReference type="GO" id="GO:0016301">
    <property type="term" value="F:kinase activity"/>
    <property type="evidence" value="ECO:0007669"/>
    <property type="project" value="UniProtKB-KW"/>
</dbReference>
<keyword evidence="6 8" id="KW-0675">Receptor</keyword>
<dbReference type="InterPro" id="IPR032675">
    <property type="entry name" value="LRR_dom_sf"/>
</dbReference>
<evidence type="ECO:0000256" key="6">
    <source>
        <dbReference type="ARBA" id="ARBA00023170"/>
    </source>
</evidence>
<dbReference type="PANTHER" id="PTHR48063:SF16">
    <property type="entry name" value="LRR RECEPTOR-LIKE SERINE_THREONINE-PROTEIN KINASE GSO1"/>
    <property type="match status" value="1"/>
</dbReference>
<name>A0A392RZC6_9FABA</name>
<evidence type="ECO:0000256" key="3">
    <source>
        <dbReference type="ARBA" id="ARBA00022729"/>
    </source>
</evidence>